<dbReference type="EMBL" id="QWEZ01000001">
    <property type="protein sequence ID" value="RRJ84333.1"/>
    <property type="molecule type" value="Genomic_DNA"/>
</dbReference>
<dbReference type="AlphaFoldDB" id="A0A3P3VU93"/>
<reference evidence="1 2" key="1">
    <citation type="submission" date="2018-08" db="EMBL/GenBank/DDBJ databases">
        <authorList>
            <person name="Khan S.A."/>
        </authorList>
    </citation>
    <scope>NUCLEOTIDE SEQUENCE [LARGE SCALE GENOMIC DNA]</scope>
    <source>
        <strain evidence="1 2">GTF-13</strain>
    </source>
</reference>
<gene>
    <name evidence="1" type="ORF">D0544_04280</name>
</gene>
<proteinExistence type="predicted"/>
<sequence length="89" mass="9874">MTQVASCRFDLDPRIQLCALGDQLLAFHQASGDTHLLEGVAAELVNRLAEAPLTREALEQLDSTDLQISLSRLMMELDHLGIVRARECE</sequence>
<comment type="caution">
    <text evidence="1">The sequence shown here is derived from an EMBL/GenBank/DDBJ whole genome shotgun (WGS) entry which is preliminary data.</text>
</comment>
<protein>
    <submittedName>
        <fullName evidence="1">HPr-rel-A system PqqD family peptide chaperone</fullName>
    </submittedName>
</protein>
<evidence type="ECO:0000313" key="2">
    <source>
        <dbReference type="Proteomes" id="UP000280792"/>
    </source>
</evidence>
<dbReference type="Proteomes" id="UP000280792">
    <property type="component" value="Unassembled WGS sequence"/>
</dbReference>
<keyword evidence="2" id="KW-1185">Reference proteome</keyword>
<organism evidence="1 2">
    <name type="scientific">Aestuariirhabdus litorea</name>
    <dbReference type="NCBI Taxonomy" id="2528527"/>
    <lineage>
        <taxon>Bacteria</taxon>
        <taxon>Pseudomonadati</taxon>
        <taxon>Pseudomonadota</taxon>
        <taxon>Gammaproteobacteria</taxon>
        <taxon>Oceanospirillales</taxon>
        <taxon>Aestuariirhabdaceae</taxon>
        <taxon>Aestuariirhabdus</taxon>
    </lineage>
</organism>
<name>A0A3P3VU93_9GAMM</name>
<accession>A0A3P3VU93</accession>
<reference evidence="1 2" key="2">
    <citation type="submission" date="2018-12" db="EMBL/GenBank/DDBJ databases">
        <title>Simiduia agarivorans gen. nov., sp. nov., a marine, agarolytic bacterium isolated from shallow coastal water from Keelung, Taiwan.</title>
        <authorList>
            <person name="Shieh W.Y."/>
        </authorList>
    </citation>
    <scope>NUCLEOTIDE SEQUENCE [LARGE SCALE GENOMIC DNA]</scope>
    <source>
        <strain evidence="1 2">GTF-13</strain>
    </source>
</reference>
<evidence type="ECO:0000313" key="1">
    <source>
        <dbReference type="EMBL" id="RRJ84333.1"/>
    </source>
</evidence>
<dbReference type="NCBIfam" id="TIGR04353">
    <property type="entry name" value="PqqD_rel_X"/>
    <property type="match status" value="1"/>
</dbReference>
<dbReference type="InterPro" id="IPR027599">
    <property type="entry name" value="PqqD-rel_X"/>
</dbReference>